<dbReference type="PANTHER" id="PTHR46014:SF1">
    <property type="entry name" value="TETRATRICOPEPTIDE REPEAT PROTEIN 1"/>
    <property type="match status" value="1"/>
</dbReference>
<keyword evidence="1" id="KW-0802">TPR repeat</keyword>
<evidence type="ECO:0000313" key="3">
    <source>
        <dbReference type="EnsemblMetazoa" id="SMAR012822-PA"/>
    </source>
</evidence>
<dbReference type="Pfam" id="PF13181">
    <property type="entry name" value="TPR_8"/>
    <property type="match status" value="1"/>
</dbReference>
<dbReference type="PANTHER" id="PTHR46014">
    <property type="entry name" value="TETRATRICOPEPTIDE REPEAT PROTEIN 1"/>
    <property type="match status" value="1"/>
</dbReference>
<evidence type="ECO:0000256" key="2">
    <source>
        <dbReference type="SAM" id="MobiDB-lite"/>
    </source>
</evidence>
<reference evidence="3" key="2">
    <citation type="submission" date="2015-02" db="UniProtKB">
        <authorList>
            <consortium name="EnsemblMetazoa"/>
        </authorList>
    </citation>
    <scope>IDENTIFICATION</scope>
</reference>
<accession>T1JG53</accession>
<dbReference type="SUPFAM" id="SSF48452">
    <property type="entry name" value="TPR-like"/>
    <property type="match status" value="1"/>
</dbReference>
<dbReference type="InterPro" id="IPR019734">
    <property type="entry name" value="TPR_rpt"/>
</dbReference>
<dbReference type="HOGENOM" id="CLU_058463_3_1_1"/>
<organism evidence="3 4">
    <name type="scientific">Strigamia maritima</name>
    <name type="common">European centipede</name>
    <name type="synonym">Geophilus maritimus</name>
    <dbReference type="NCBI Taxonomy" id="126957"/>
    <lineage>
        <taxon>Eukaryota</taxon>
        <taxon>Metazoa</taxon>
        <taxon>Ecdysozoa</taxon>
        <taxon>Arthropoda</taxon>
        <taxon>Myriapoda</taxon>
        <taxon>Chilopoda</taxon>
        <taxon>Pleurostigmophora</taxon>
        <taxon>Geophilomorpha</taxon>
        <taxon>Linotaeniidae</taxon>
        <taxon>Strigamia</taxon>
    </lineage>
</organism>
<dbReference type="EnsemblMetazoa" id="SMAR012822-RA">
    <property type="protein sequence ID" value="SMAR012822-PA"/>
    <property type="gene ID" value="SMAR012822"/>
</dbReference>
<dbReference type="OMA" id="KSAIDDC"/>
<reference evidence="4" key="1">
    <citation type="submission" date="2011-05" db="EMBL/GenBank/DDBJ databases">
        <authorList>
            <person name="Richards S.R."/>
            <person name="Qu J."/>
            <person name="Jiang H."/>
            <person name="Jhangiani S.N."/>
            <person name="Agravi P."/>
            <person name="Goodspeed R."/>
            <person name="Gross S."/>
            <person name="Mandapat C."/>
            <person name="Jackson L."/>
            <person name="Mathew T."/>
            <person name="Pu L."/>
            <person name="Thornton R."/>
            <person name="Saada N."/>
            <person name="Wilczek-Boney K.B."/>
            <person name="Lee S."/>
            <person name="Kovar C."/>
            <person name="Wu Y."/>
            <person name="Scherer S.E."/>
            <person name="Worley K.C."/>
            <person name="Muzny D.M."/>
            <person name="Gibbs R."/>
        </authorList>
    </citation>
    <scope>NUCLEOTIDE SEQUENCE</scope>
    <source>
        <strain evidence="4">Brora</strain>
    </source>
</reference>
<feature type="region of interest" description="Disordered" evidence="2">
    <location>
        <begin position="1"/>
        <end position="77"/>
    </location>
</feature>
<feature type="compositionally biased region" description="Basic and acidic residues" evidence="2">
    <location>
        <begin position="18"/>
        <end position="29"/>
    </location>
</feature>
<dbReference type="Proteomes" id="UP000014500">
    <property type="component" value="Unassembled WGS sequence"/>
</dbReference>
<dbReference type="InterPro" id="IPR011990">
    <property type="entry name" value="TPR-like_helical_dom_sf"/>
</dbReference>
<name>T1JG53_STRMM</name>
<feature type="compositionally biased region" description="Basic and acidic residues" evidence="2">
    <location>
        <begin position="54"/>
        <end position="77"/>
    </location>
</feature>
<keyword evidence="4" id="KW-1185">Reference proteome</keyword>
<feature type="region of interest" description="Disordered" evidence="2">
    <location>
        <begin position="229"/>
        <end position="250"/>
    </location>
</feature>
<feature type="repeat" description="TPR" evidence="1">
    <location>
        <begin position="149"/>
        <end position="182"/>
    </location>
</feature>
<evidence type="ECO:0000313" key="4">
    <source>
        <dbReference type="Proteomes" id="UP000014500"/>
    </source>
</evidence>
<dbReference type="AlphaFoldDB" id="T1JG53"/>
<dbReference type="SMART" id="SM00028">
    <property type="entry name" value="TPR"/>
    <property type="match status" value="3"/>
</dbReference>
<evidence type="ECO:0000256" key="1">
    <source>
        <dbReference type="PROSITE-ProRule" id="PRU00339"/>
    </source>
</evidence>
<dbReference type="STRING" id="126957.T1JG53"/>
<proteinExistence type="predicted"/>
<dbReference type="InterPro" id="IPR052769">
    <property type="entry name" value="TPR_domain_protein"/>
</dbReference>
<dbReference type="PROSITE" id="PS50005">
    <property type="entry name" value="TPR"/>
    <property type="match status" value="2"/>
</dbReference>
<dbReference type="Gene3D" id="1.25.40.10">
    <property type="entry name" value="Tetratricopeptide repeat domain"/>
    <property type="match status" value="1"/>
</dbReference>
<dbReference type="EMBL" id="JH432192">
    <property type="status" value="NOT_ANNOTATED_CDS"/>
    <property type="molecule type" value="Genomic_DNA"/>
</dbReference>
<sequence length="250" mass="28708">MEETECIADNLPTSNPRENAKEDERKEETSNNASHLDSDIPEMNETGDSAQTEEELRKEIEEKFSDEEKTDRRHEADDIKSKGNELFKSGEYKEAVEIYNEALVICPLVFSDDRAVLHSNLAACHQHLDEKEDAIEQCSKALELKTTYVKARRRRAQLYRQTEKLDEALQDYSIIYTENPDDNEARAACAMLPSEIKERNEKMKAEMIGKLKDLGNLFLRPFGLSTDNFKMQQDPNSGGYSVNFQQNSKE</sequence>
<feature type="repeat" description="TPR" evidence="1">
    <location>
        <begin position="76"/>
        <end position="109"/>
    </location>
</feature>
<dbReference type="PhylomeDB" id="T1JG53"/>
<dbReference type="eggNOG" id="KOG4234">
    <property type="taxonomic scope" value="Eukaryota"/>
</dbReference>
<protein>
    <submittedName>
        <fullName evidence="3">Uncharacterized protein</fullName>
    </submittedName>
</protein>